<dbReference type="OrthoDB" id="2583188at2759"/>
<evidence type="ECO:0000313" key="2">
    <source>
        <dbReference type="Proteomes" id="UP000800036"/>
    </source>
</evidence>
<reference evidence="1" key="1">
    <citation type="journal article" date="2020" name="Stud. Mycol.">
        <title>101 Dothideomycetes genomes: a test case for predicting lifestyles and emergence of pathogens.</title>
        <authorList>
            <person name="Haridas S."/>
            <person name="Albert R."/>
            <person name="Binder M."/>
            <person name="Bloem J."/>
            <person name="Labutti K."/>
            <person name="Salamov A."/>
            <person name="Andreopoulos B."/>
            <person name="Baker S."/>
            <person name="Barry K."/>
            <person name="Bills G."/>
            <person name="Bluhm B."/>
            <person name="Cannon C."/>
            <person name="Castanera R."/>
            <person name="Culley D."/>
            <person name="Daum C."/>
            <person name="Ezra D."/>
            <person name="Gonzalez J."/>
            <person name="Henrissat B."/>
            <person name="Kuo A."/>
            <person name="Liang C."/>
            <person name="Lipzen A."/>
            <person name="Lutzoni F."/>
            <person name="Magnuson J."/>
            <person name="Mondo S."/>
            <person name="Nolan M."/>
            <person name="Ohm R."/>
            <person name="Pangilinan J."/>
            <person name="Park H.-J."/>
            <person name="Ramirez L."/>
            <person name="Alfaro M."/>
            <person name="Sun H."/>
            <person name="Tritt A."/>
            <person name="Yoshinaga Y."/>
            <person name="Zwiers L.-H."/>
            <person name="Turgeon B."/>
            <person name="Goodwin S."/>
            <person name="Spatafora J."/>
            <person name="Crous P."/>
            <person name="Grigoriev I."/>
        </authorList>
    </citation>
    <scope>NUCLEOTIDE SEQUENCE</scope>
    <source>
        <strain evidence="1">CBS 107.79</strain>
    </source>
</reference>
<protein>
    <recommendedName>
        <fullName evidence="3">DUF4185 domain-containing protein</fullName>
    </recommendedName>
</protein>
<evidence type="ECO:0000313" key="1">
    <source>
        <dbReference type="EMBL" id="KAF1974618.1"/>
    </source>
</evidence>
<dbReference type="EMBL" id="ML976674">
    <property type="protein sequence ID" value="KAF1974618.1"/>
    <property type="molecule type" value="Genomic_DNA"/>
</dbReference>
<keyword evidence="2" id="KW-1185">Reference proteome</keyword>
<proteinExistence type="predicted"/>
<name>A0A6A5VCR6_9PLEO</name>
<sequence>MDRFKSAFANLTNKTQTRATAEEGFSNVARQDTVPSGRLAWPPRLTCPPKVRGEVKDASGRQYPRDLGRSVKLGGHIYYIFGDTFCFNDGGEFVGVTNNTIALIPGLNNPTGSQYLHPDPKVPEFVPYLDEEREFCEREENLQENRRIVTWSFGGFIEKPDCGGREAWLICDPVETHGGDVVRQLGVGIAKARVTSHKGGIECERVGPFPLFPGDGPIWGSISNISALDGYTYLLSRMGLDNYMARIRTNADFTDPNKYQFLKKSGCWEPTYTEPYGPFGELAHDVLSGQGQGAIIYVPQFAPRGKKYLWIGCEKFMTSQLCVGTAARPEGPWDVHKLGEMPKISEQSKTRYCIYPHLWGSDLRKGEILITWSDDGTMGGKVVAGVFTFALD</sequence>
<dbReference type="AlphaFoldDB" id="A0A6A5VCR6"/>
<accession>A0A6A5VCR6</accession>
<gene>
    <name evidence="1" type="ORF">BU23DRAFT_636276</name>
</gene>
<dbReference type="Proteomes" id="UP000800036">
    <property type="component" value="Unassembled WGS sequence"/>
</dbReference>
<evidence type="ECO:0008006" key="3">
    <source>
        <dbReference type="Google" id="ProtNLM"/>
    </source>
</evidence>
<organism evidence="1 2">
    <name type="scientific">Bimuria novae-zelandiae CBS 107.79</name>
    <dbReference type="NCBI Taxonomy" id="1447943"/>
    <lineage>
        <taxon>Eukaryota</taxon>
        <taxon>Fungi</taxon>
        <taxon>Dikarya</taxon>
        <taxon>Ascomycota</taxon>
        <taxon>Pezizomycotina</taxon>
        <taxon>Dothideomycetes</taxon>
        <taxon>Pleosporomycetidae</taxon>
        <taxon>Pleosporales</taxon>
        <taxon>Massarineae</taxon>
        <taxon>Didymosphaeriaceae</taxon>
        <taxon>Bimuria</taxon>
    </lineage>
</organism>